<dbReference type="Pfam" id="PF00005">
    <property type="entry name" value="ABC_tran"/>
    <property type="match status" value="1"/>
</dbReference>
<dbReference type="GO" id="GO:0005524">
    <property type="term" value="F:ATP binding"/>
    <property type="evidence" value="ECO:0007669"/>
    <property type="project" value="UniProtKB-KW"/>
</dbReference>
<accession>A0A4Y7IM74</accession>
<evidence type="ECO:0000256" key="3">
    <source>
        <dbReference type="ARBA" id="ARBA00022741"/>
    </source>
</evidence>
<dbReference type="SUPFAM" id="SSF52540">
    <property type="entry name" value="P-loop containing nucleoside triphosphate hydrolases"/>
    <property type="match status" value="1"/>
</dbReference>
<protein>
    <recommendedName>
        <fullName evidence="7">ABC transmembrane type-1 domain-containing protein</fullName>
    </recommendedName>
</protein>
<dbReference type="STRING" id="3469.A0A4Y7IM74"/>
<proteinExistence type="predicted"/>
<dbReference type="Gene3D" id="1.20.1560.10">
    <property type="entry name" value="ABC transporter type 1, transmembrane domain"/>
    <property type="match status" value="1"/>
</dbReference>
<sequence length="264" mass="29196">MKIIKLHSWEDNFKNLIESLRDKEFKWLSKSQIQKSYGTALYWMSPTLVSSVVFLGCMFVNSASLNASTIFTILATLRTMSEPVKMIPEALSAIIQVKVSLICLNTFLVDDELADKNILKKNQQQNCGLDIVVESGIFSWELDLSVPTLRSFDLVVKRAQKIAVCGPVGAGKSSFLCVIMGEIPKISGSVDVLGSIAYVSQTSWIQSGTIRDNILFGQPMDKGRYIKAIKACALNKDTENLNYGDLTEIGQRGLNMSGGQKQRI</sequence>
<dbReference type="InterPro" id="IPR036640">
    <property type="entry name" value="ABC1_TM_sf"/>
</dbReference>
<keyword evidence="5" id="KW-1133">Transmembrane helix</keyword>
<evidence type="ECO:0000313" key="9">
    <source>
        <dbReference type="Proteomes" id="UP000316621"/>
    </source>
</evidence>
<evidence type="ECO:0000256" key="2">
    <source>
        <dbReference type="ARBA" id="ARBA00022692"/>
    </source>
</evidence>
<keyword evidence="9" id="KW-1185">Reference proteome</keyword>
<dbReference type="PANTHER" id="PTHR24223">
    <property type="entry name" value="ATP-BINDING CASSETTE SUB-FAMILY C"/>
    <property type="match status" value="1"/>
</dbReference>
<dbReference type="GO" id="GO:0016887">
    <property type="term" value="F:ATP hydrolysis activity"/>
    <property type="evidence" value="ECO:0007669"/>
    <property type="project" value="InterPro"/>
</dbReference>
<evidence type="ECO:0000256" key="4">
    <source>
        <dbReference type="ARBA" id="ARBA00022840"/>
    </source>
</evidence>
<keyword evidence="4" id="KW-0067">ATP-binding</keyword>
<dbReference type="GO" id="GO:0016020">
    <property type="term" value="C:membrane"/>
    <property type="evidence" value="ECO:0007669"/>
    <property type="project" value="InterPro"/>
</dbReference>
<dbReference type="PANTHER" id="PTHR24223:SF108">
    <property type="entry name" value="ABC TRANSPORTER C FAMILY MEMBER 8"/>
    <property type="match status" value="1"/>
</dbReference>
<dbReference type="GO" id="GO:0140359">
    <property type="term" value="F:ABC-type transporter activity"/>
    <property type="evidence" value="ECO:0007669"/>
    <property type="project" value="InterPro"/>
</dbReference>
<evidence type="ECO:0000256" key="6">
    <source>
        <dbReference type="ARBA" id="ARBA00023136"/>
    </source>
</evidence>
<reference evidence="8 9" key="1">
    <citation type="journal article" date="2018" name="Science">
        <title>The opium poppy genome and morphinan production.</title>
        <authorList>
            <person name="Guo L."/>
            <person name="Winzer T."/>
            <person name="Yang X."/>
            <person name="Li Y."/>
            <person name="Ning Z."/>
            <person name="He Z."/>
            <person name="Teodor R."/>
            <person name="Lu Y."/>
            <person name="Bowser T.A."/>
            <person name="Graham I.A."/>
            <person name="Ye K."/>
        </authorList>
    </citation>
    <scope>NUCLEOTIDE SEQUENCE [LARGE SCALE GENOMIC DNA]</scope>
    <source>
        <strain evidence="9">cv. HN1</strain>
        <tissue evidence="8">Leaves</tissue>
    </source>
</reference>
<evidence type="ECO:0000256" key="1">
    <source>
        <dbReference type="ARBA" id="ARBA00022448"/>
    </source>
</evidence>
<dbReference type="Gramene" id="RZC49994">
    <property type="protein sequence ID" value="RZC49994"/>
    <property type="gene ID" value="C5167_018434"/>
</dbReference>
<dbReference type="InterPro" id="IPR003439">
    <property type="entry name" value="ABC_transporter-like_ATP-bd"/>
</dbReference>
<keyword evidence="2" id="KW-0812">Transmembrane</keyword>
<dbReference type="EMBL" id="CM010716">
    <property type="protein sequence ID" value="RZC49994.1"/>
    <property type="molecule type" value="Genomic_DNA"/>
</dbReference>
<keyword evidence="6" id="KW-0472">Membrane</keyword>
<name>A0A4Y7IM74_PAPSO</name>
<organism evidence="8 9">
    <name type="scientific">Papaver somniferum</name>
    <name type="common">Opium poppy</name>
    <dbReference type="NCBI Taxonomy" id="3469"/>
    <lineage>
        <taxon>Eukaryota</taxon>
        <taxon>Viridiplantae</taxon>
        <taxon>Streptophyta</taxon>
        <taxon>Embryophyta</taxon>
        <taxon>Tracheophyta</taxon>
        <taxon>Spermatophyta</taxon>
        <taxon>Magnoliopsida</taxon>
        <taxon>Ranunculales</taxon>
        <taxon>Papaveraceae</taxon>
        <taxon>Papaveroideae</taxon>
        <taxon>Papaver</taxon>
    </lineage>
</organism>
<evidence type="ECO:0000256" key="5">
    <source>
        <dbReference type="ARBA" id="ARBA00022989"/>
    </source>
</evidence>
<dbReference type="Proteomes" id="UP000316621">
    <property type="component" value="Chromosome 2"/>
</dbReference>
<dbReference type="InterPro" id="IPR050173">
    <property type="entry name" value="ABC_transporter_C-like"/>
</dbReference>
<feature type="domain" description="ABC transmembrane type-1" evidence="7">
    <location>
        <begin position="1"/>
        <end position="96"/>
    </location>
</feature>
<dbReference type="Gene3D" id="3.40.50.300">
    <property type="entry name" value="P-loop containing nucleotide triphosphate hydrolases"/>
    <property type="match status" value="1"/>
</dbReference>
<gene>
    <name evidence="8" type="ORF">C5167_018434</name>
</gene>
<evidence type="ECO:0000259" key="7">
    <source>
        <dbReference type="PROSITE" id="PS50929"/>
    </source>
</evidence>
<dbReference type="InterPro" id="IPR011527">
    <property type="entry name" value="ABC1_TM_dom"/>
</dbReference>
<keyword evidence="3" id="KW-0547">Nucleotide-binding</keyword>
<dbReference type="PROSITE" id="PS50929">
    <property type="entry name" value="ABC_TM1F"/>
    <property type="match status" value="1"/>
</dbReference>
<dbReference type="OMA" id="CINHTIF"/>
<dbReference type="SUPFAM" id="SSF90123">
    <property type="entry name" value="ABC transporter transmembrane region"/>
    <property type="match status" value="1"/>
</dbReference>
<dbReference type="InterPro" id="IPR027417">
    <property type="entry name" value="P-loop_NTPase"/>
</dbReference>
<dbReference type="AlphaFoldDB" id="A0A4Y7IM74"/>
<evidence type="ECO:0000313" key="8">
    <source>
        <dbReference type="EMBL" id="RZC49994.1"/>
    </source>
</evidence>
<keyword evidence="1" id="KW-0813">Transport</keyword>